<sequence>MAAAPLFSPTDGGAWVRDDAGMAPSVLNTADGQVRGTYEASVTGGDGQ</sequence>
<evidence type="ECO:0000313" key="2">
    <source>
        <dbReference type="Proteomes" id="UP000660675"/>
    </source>
</evidence>
<comment type="caution">
    <text evidence="1">The sequence shown here is derived from an EMBL/GenBank/DDBJ whole genome shotgun (WGS) entry which is preliminary data.</text>
</comment>
<protein>
    <submittedName>
        <fullName evidence="1">Uncharacterized protein</fullName>
    </submittedName>
</protein>
<reference evidence="2" key="1">
    <citation type="journal article" date="2019" name="Int. J. Syst. Evol. Microbiol.">
        <title>The Global Catalogue of Microorganisms (GCM) 10K type strain sequencing project: providing services to taxonomists for standard genome sequencing and annotation.</title>
        <authorList>
            <consortium name="The Broad Institute Genomics Platform"/>
            <consortium name="The Broad Institute Genome Sequencing Center for Infectious Disease"/>
            <person name="Wu L."/>
            <person name="Ma J."/>
        </authorList>
    </citation>
    <scope>NUCLEOTIDE SEQUENCE [LARGE SCALE GENOMIC DNA]</scope>
    <source>
        <strain evidence="2">JCM 4376</strain>
    </source>
</reference>
<proteinExistence type="predicted"/>
<accession>A0ABQ2W7G0</accession>
<name>A0ABQ2W7G0_9ACTN</name>
<evidence type="ECO:0000313" key="1">
    <source>
        <dbReference type="EMBL" id="GGV94503.1"/>
    </source>
</evidence>
<dbReference type="RefSeq" id="WP_189547454.1">
    <property type="nucleotide sequence ID" value="NZ_BMTF01000028.1"/>
</dbReference>
<dbReference type="EMBL" id="BMTF01000028">
    <property type="protein sequence ID" value="GGV94503.1"/>
    <property type="molecule type" value="Genomic_DNA"/>
</dbReference>
<dbReference type="Proteomes" id="UP000660675">
    <property type="component" value="Unassembled WGS sequence"/>
</dbReference>
<gene>
    <name evidence="1" type="ORF">GCM10015535_60060</name>
</gene>
<organism evidence="1 2">
    <name type="scientific">Streptomyces gelaticus</name>
    <dbReference type="NCBI Taxonomy" id="285446"/>
    <lineage>
        <taxon>Bacteria</taxon>
        <taxon>Bacillati</taxon>
        <taxon>Actinomycetota</taxon>
        <taxon>Actinomycetes</taxon>
        <taxon>Kitasatosporales</taxon>
        <taxon>Streptomycetaceae</taxon>
        <taxon>Streptomyces</taxon>
    </lineage>
</organism>
<keyword evidence="2" id="KW-1185">Reference proteome</keyword>